<dbReference type="GO" id="GO:0006261">
    <property type="term" value="P:DNA-templated DNA replication"/>
    <property type="evidence" value="ECO:0007669"/>
    <property type="project" value="TreeGrafter"/>
</dbReference>
<dbReference type="PANTHER" id="PTHR34388">
    <property type="entry name" value="DNA POLYMERASE III SUBUNIT DELTA"/>
    <property type="match status" value="1"/>
</dbReference>
<keyword evidence="6" id="KW-1185">Reference proteome</keyword>
<keyword evidence="2" id="KW-0548">Nucleotidyltransferase</keyword>
<dbReference type="InterPro" id="IPR027417">
    <property type="entry name" value="P-loop_NTPase"/>
</dbReference>
<dbReference type="Proteomes" id="UP000279470">
    <property type="component" value="Unassembled WGS sequence"/>
</dbReference>
<dbReference type="Gene3D" id="3.40.50.300">
    <property type="entry name" value="P-loop containing nucleotide triphosphate hydrolases"/>
    <property type="match status" value="1"/>
</dbReference>
<keyword evidence="3" id="KW-0235">DNA replication</keyword>
<evidence type="ECO:0000256" key="4">
    <source>
        <dbReference type="ARBA" id="ARBA00022932"/>
    </source>
</evidence>
<proteinExistence type="predicted"/>
<keyword evidence="1" id="KW-0808">Transferase</keyword>
<keyword evidence="4" id="KW-0239">DNA-directed DNA polymerase</keyword>
<name>A0A3R9XK87_9RICK</name>
<dbReference type="GO" id="GO:0009360">
    <property type="term" value="C:DNA polymerase III complex"/>
    <property type="evidence" value="ECO:0007669"/>
    <property type="project" value="TreeGrafter"/>
</dbReference>
<evidence type="ECO:0000256" key="3">
    <source>
        <dbReference type="ARBA" id="ARBA00022705"/>
    </source>
</evidence>
<comment type="caution">
    <text evidence="5">The sequence shown here is derived from an EMBL/GenBank/DDBJ whole genome shotgun (WGS) entry which is preliminary data.</text>
</comment>
<dbReference type="GO" id="GO:0003677">
    <property type="term" value="F:DNA binding"/>
    <property type="evidence" value="ECO:0007669"/>
    <property type="project" value="InterPro"/>
</dbReference>
<evidence type="ECO:0000313" key="6">
    <source>
        <dbReference type="Proteomes" id="UP000279470"/>
    </source>
</evidence>
<feature type="non-terminal residue" evidence="5">
    <location>
        <position position="183"/>
    </location>
</feature>
<dbReference type="GO" id="GO:0003887">
    <property type="term" value="F:DNA-directed DNA polymerase activity"/>
    <property type="evidence" value="ECO:0007669"/>
    <property type="project" value="UniProtKB-KW"/>
</dbReference>
<sequence>MNINFRQIDYQLKNHNLGLNFFLIGDDFGQIFYTTHKLTNKYFLNEEKNIEKIEFSDLQKEPSLLANKLQSQQLFSLKKAIIIQNVGDIIKNDILEILKSNTSSYLIIFQAENLKKTSKTYKCLESIKNYCFINCYKLDLNGTQIFIEDFFKKKNINFNSEMTFMIANSLPDNILLIKNELEK</sequence>
<evidence type="ECO:0000256" key="1">
    <source>
        <dbReference type="ARBA" id="ARBA00022679"/>
    </source>
</evidence>
<protein>
    <submittedName>
        <fullName evidence="5">Uncharacterized protein</fullName>
    </submittedName>
</protein>
<dbReference type="RefSeq" id="WP_153183782.1">
    <property type="nucleotide sequence ID" value="NZ_RXFM01000131.1"/>
</dbReference>
<evidence type="ECO:0000256" key="2">
    <source>
        <dbReference type="ARBA" id="ARBA00022695"/>
    </source>
</evidence>
<dbReference type="SUPFAM" id="SSF52540">
    <property type="entry name" value="P-loop containing nucleoside triphosphate hydrolases"/>
    <property type="match status" value="1"/>
</dbReference>
<organism evidence="5 6">
    <name type="scientific">Candidatus Aquarickettsia rohweri</name>
    <dbReference type="NCBI Taxonomy" id="2602574"/>
    <lineage>
        <taxon>Bacteria</taxon>
        <taxon>Pseudomonadati</taxon>
        <taxon>Pseudomonadota</taxon>
        <taxon>Alphaproteobacteria</taxon>
        <taxon>Rickettsiales</taxon>
        <taxon>Candidatus Midichloriaceae</taxon>
        <taxon>Candidatus Aquarickettsia</taxon>
    </lineage>
</organism>
<gene>
    <name evidence="5" type="ORF">EIC27_06685</name>
</gene>
<dbReference type="AlphaFoldDB" id="A0A3R9XK87"/>
<dbReference type="InterPro" id="IPR005790">
    <property type="entry name" value="DNA_polIII_delta"/>
</dbReference>
<evidence type="ECO:0000313" key="5">
    <source>
        <dbReference type="EMBL" id="RST61993.1"/>
    </source>
</evidence>
<dbReference type="PANTHER" id="PTHR34388:SF1">
    <property type="entry name" value="DNA POLYMERASE III SUBUNIT DELTA"/>
    <property type="match status" value="1"/>
</dbReference>
<accession>A0A3R9XK87</accession>
<reference evidence="6" key="1">
    <citation type="submission" date="2018-11" db="EMBL/GenBank/DDBJ databases">
        <title>Phylogenetic, genomic, and biogeographic characterization of a novel and ubiquitous marine invertebrate-associated Rickettsiales parasite, Candidatus Marinoinvertebrata rohwerii, gen. nov., sp. nov.</title>
        <authorList>
            <person name="Klinges J.G."/>
            <person name="Rosales S.M."/>
            <person name="Mcminds R."/>
            <person name="Shaver E.C."/>
            <person name="Shantz A."/>
            <person name="Peters E.C."/>
            <person name="Burkepile D.E."/>
            <person name="Silliman B.R."/>
            <person name="Vega Thurber R.L."/>
        </authorList>
    </citation>
    <scope>NUCLEOTIDE SEQUENCE [LARGE SCALE GENOMIC DNA]</scope>
    <source>
        <strain evidence="6">a_cerv_44</strain>
    </source>
</reference>
<dbReference type="EMBL" id="RXFM01000131">
    <property type="protein sequence ID" value="RST61993.1"/>
    <property type="molecule type" value="Genomic_DNA"/>
</dbReference>